<evidence type="ECO:0000313" key="8">
    <source>
        <dbReference type="Proteomes" id="UP000332933"/>
    </source>
</evidence>
<evidence type="ECO:0000256" key="2">
    <source>
        <dbReference type="ARBA" id="ARBA00022741"/>
    </source>
</evidence>
<keyword evidence="2 4" id="KW-0547">Nucleotide-binding</keyword>
<dbReference type="Gene3D" id="3.30.420.40">
    <property type="match status" value="2"/>
</dbReference>
<evidence type="ECO:0000256" key="5">
    <source>
        <dbReference type="SAM" id="MobiDB-lite"/>
    </source>
</evidence>
<evidence type="ECO:0000256" key="3">
    <source>
        <dbReference type="ARBA" id="ARBA00022840"/>
    </source>
</evidence>
<evidence type="ECO:0000313" key="7">
    <source>
        <dbReference type="EMBL" id="VFT88557.1"/>
    </source>
</evidence>
<dbReference type="InterPro" id="IPR018181">
    <property type="entry name" value="Heat_shock_70_CS"/>
</dbReference>
<feature type="region of interest" description="Disordered" evidence="5">
    <location>
        <begin position="382"/>
        <end position="423"/>
    </location>
</feature>
<dbReference type="PROSITE" id="PS00329">
    <property type="entry name" value="HSP70_2"/>
    <property type="match status" value="1"/>
</dbReference>
<comment type="similarity">
    <text evidence="1 4">Belongs to the heat shock protein 70 family.</text>
</comment>
<dbReference type="GO" id="GO:0140662">
    <property type="term" value="F:ATP-dependent protein folding chaperone"/>
    <property type="evidence" value="ECO:0007669"/>
    <property type="project" value="InterPro"/>
</dbReference>
<dbReference type="AlphaFoldDB" id="A0A485KTQ6"/>
<dbReference type="Proteomes" id="UP000332933">
    <property type="component" value="Unassembled WGS sequence"/>
</dbReference>
<dbReference type="Gene3D" id="3.30.30.30">
    <property type="match status" value="1"/>
</dbReference>
<feature type="compositionally biased region" description="Basic and acidic residues" evidence="5">
    <location>
        <begin position="388"/>
        <end position="402"/>
    </location>
</feature>
<dbReference type="SUPFAM" id="SSF100920">
    <property type="entry name" value="Heat shock protein 70kD (HSP70), peptide-binding domain"/>
    <property type="match status" value="1"/>
</dbReference>
<keyword evidence="3 4" id="KW-0067">ATP-binding</keyword>
<dbReference type="PROSITE" id="PS01036">
    <property type="entry name" value="HSP70_3"/>
    <property type="match status" value="1"/>
</dbReference>
<feature type="compositionally biased region" description="Polar residues" evidence="5">
    <location>
        <begin position="403"/>
        <end position="420"/>
    </location>
</feature>
<protein>
    <submittedName>
        <fullName evidence="7">Aste57867_11700 protein</fullName>
    </submittedName>
</protein>
<dbReference type="FunFam" id="3.30.30.30:FF:000001">
    <property type="entry name" value="heat shock 70 kDa protein-like"/>
    <property type="match status" value="1"/>
</dbReference>
<dbReference type="SUPFAM" id="SSF53067">
    <property type="entry name" value="Actin-like ATPase domain"/>
    <property type="match status" value="2"/>
</dbReference>
<dbReference type="PANTHER" id="PTHR19375">
    <property type="entry name" value="HEAT SHOCK PROTEIN 70KDA"/>
    <property type="match status" value="1"/>
</dbReference>
<dbReference type="PRINTS" id="PR00301">
    <property type="entry name" value="HEATSHOCK70"/>
</dbReference>
<dbReference type="EMBL" id="VJMH01005300">
    <property type="protein sequence ID" value="KAF0697610.1"/>
    <property type="molecule type" value="Genomic_DNA"/>
</dbReference>
<gene>
    <name evidence="7" type="primary">Aste57867_11700</name>
    <name evidence="6" type="ORF">As57867_011657</name>
    <name evidence="7" type="ORF">ASTE57867_11700</name>
</gene>
<dbReference type="PROSITE" id="PS00297">
    <property type="entry name" value="HSP70_1"/>
    <property type="match status" value="1"/>
</dbReference>
<proteinExistence type="inferred from homology"/>
<dbReference type="Gene3D" id="3.90.640.10">
    <property type="entry name" value="Actin, Chain A, domain 4"/>
    <property type="match status" value="1"/>
</dbReference>
<dbReference type="Gene3D" id="2.60.34.10">
    <property type="entry name" value="Substrate Binding Domain Of DNAk, Chain A, domain 1"/>
    <property type="match status" value="1"/>
</dbReference>
<keyword evidence="8" id="KW-1185">Reference proteome</keyword>
<dbReference type="InterPro" id="IPR029047">
    <property type="entry name" value="HSP70_peptide-bd_sf"/>
</dbReference>
<name>A0A485KTQ6_9STRA</name>
<reference evidence="7 8" key="1">
    <citation type="submission" date="2019-03" db="EMBL/GenBank/DDBJ databases">
        <authorList>
            <person name="Gaulin E."/>
            <person name="Dumas B."/>
        </authorList>
    </citation>
    <scope>NUCLEOTIDE SEQUENCE [LARGE SCALE GENOMIC DNA]</scope>
    <source>
        <strain evidence="7">CBS 568.67</strain>
    </source>
</reference>
<evidence type="ECO:0000256" key="1">
    <source>
        <dbReference type="ARBA" id="ARBA00007381"/>
    </source>
</evidence>
<reference evidence="6" key="2">
    <citation type="submission" date="2019-06" db="EMBL/GenBank/DDBJ databases">
        <title>Genomics analysis of Aphanomyces spp. identifies a new class of oomycete effector associated with host adaptation.</title>
        <authorList>
            <person name="Gaulin E."/>
        </authorList>
    </citation>
    <scope>NUCLEOTIDE SEQUENCE</scope>
    <source>
        <strain evidence="6">CBS 578.67</strain>
    </source>
</reference>
<accession>A0A485KTQ6</accession>
<dbReference type="FunFam" id="3.90.640.10:FF:000010">
    <property type="entry name" value="heat shock 70 kDa protein 14"/>
    <property type="match status" value="1"/>
</dbReference>
<evidence type="ECO:0000256" key="4">
    <source>
        <dbReference type="RuleBase" id="RU003322"/>
    </source>
</evidence>
<dbReference type="FunFam" id="3.30.420.40:FF:000026">
    <property type="entry name" value="Heat shock protein 70"/>
    <property type="match status" value="1"/>
</dbReference>
<dbReference type="InterPro" id="IPR013126">
    <property type="entry name" value="Hsp_70_fam"/>
</dbReference>
<dbReference type="CDD" id="cd24028">
    <property type="entry name" value="ASKHA_NBD_HSP70_HSPA1-like"/>
    <property type="match status" value="1"/>
</dbReference>
<dbReference type="EMBL" id="CAADRA010005321">
    <property type="protein sequence ID" value="VFT88557.1"/>
    <property type="molecule type" value="Genomic_DNA"/>
</dbReference>
<sequence length="638" mass="71368">MAAIGIDLGTTFCCVAVYQHGRVEVIANDHGHRITPSYVAFTEQDHLVGDAAKQQAPMNPRNTVFDTKRLIGRRFDDPFVSADCKTWPFRVVHGPQGKPKLLVEHRRTAKQFYPEQIAAMLLRYMKDTAEAYLGHNVQDAVITVPAYFTEAQRQCTKDAGSIAGLNVLKILVEPTAAAIAYGLERHRGRETILVYDLGGGTFDVSILVVQNGTFQVEATAGNAHLGGQDFDARLVDMCLDEVRARLGADISTNPRALQRLRVECERAKRMLSSVSTETPLKVDGLVDGRDFYMLLSRARFEALCQPLFDETLRHVHAALQSAAMTTDDVDRVILMGGSSRIPKLHEMLRACFGPTTDLCKSINVDEAVAFGASVVAAQLATAAGNATQRRDDDDNGFDKENHSNFNTNKKQTNRAKATPSQRDHQPLILLDATPFSLGIEVHGTLMETVVPRHTTFPLKRKQRFTTVEDHQTNIEVCVYEGEREVTAGNNLLAQFELTNLPRLKRGAINVDVTFEIDGNGLMTVTAVEATTKQSRRIETRHYTKRFSADEIQDLIRQAREFYDQDMAERDRIQARLRLADAMYALRQQRQTKPLAKKVRKWLARHMGAPKAMFVAKLNELDRRRAGMIGMDDDDDDSD</sequence>
<evidence type="ECO:0000313" key="6">
    <source>
        <dbReference type="EMBL" id="KAF0697610.1"/>
    </source>
</evidence>
<organism evidence="7 8">
    <name type="scientific">Aphanomyces stellatus</name>
    <dbReference type="NCBI Taxonomy" id="120398"/>
    <lineage>
        <taxon>Eukaryota</taxon>
        <taxon>Sar</taxon>
        <taxon>Stramenopiles</taxon>
        <taxon>Oomycota</taxon>
        <taxon>Saprolegniomycetes</taxon>
        <taxon>Saprolegniales</taxon>
        <taxon>Verrucalvaceae</taxon>
        <taxon>Aphanomyces</taxon>
    </lineage>
</organism>
<dbReference type="Pfam" id="PF00012">
    <property type="entry name" value="HSP70"/>
    <property type="match status" value="2"/>
</dbReference>
<dbReference type="InterPro" id="IPR043129">
    <property type="entry name" value="ATPase_NBD"/>
</dbReference>
<dbReference type="GO" id="GO:0005524">
    <property type="term" value="F:ATP binding"/>
    <property type="evidence" value="ECO:0007669"/>
    <property type="project" value="UniProtKB-KW"/>
</dbReference>